<dbReference type="EMBL" id="KN293994">
    <property type="protein sequence ID" value="KGQ01871.1"/>
    <property type="molecule type" value="Genomic_DNA"/>
</dbReference>
<gene>
    <name evidence="1" type="ORF">PAAG_11259</name>
</gene>
<sequence>MEGVLFVLHPDYDTKEMLIIHGGTAGHTNLARKPYRNAISECRIGMPDRMLDQNNGT</sequence>
<protein>
    <submittedName>
        <fullName evidence="1">Uncharacterized protein</fullName>
    </submittedName>
</protein>
<evidence type="ECO:0000313" key="1">
    <source>
        <dbReference type="EMBL" id="KGQ01871.1"/>
    </source>
</evidence>
<evidence type="ECO:0000313" key="2">
    <source>
        <dbReference type="Proteomes" id="UP000002059"/>
    </source>
</evidence>
<dbReference type="GeneID" id="26970324"/>
<dbReference type="AlphaFoldDB" id="A0A0A2V244"/>
<keyword evidence="2" id="KW-1185">Reference proteome</keyword>
<name>A0A0A2V244_PARBA</name>
<dbReference type="VEuPathDB" id="FungiDB:PAAG_11259"/>
<dbReference type="KEGG" id="pbl:PAAG_11259"/>
<feature type="non-terminal residue" evidence="1">
    <location>
        <position position="57"/>
    </location>
</feature>
<organism evidence="1 2">
    <name type="scientific">Paracoccidioides lutzii (strain ATCC MYA-826 / Pb01)</name>
    <name type="common">Paracoccidioides brasiliensis</name>
    <dbReference type="NCBI Taxonomy" id="502779"/>
    <lineage>
        <taxon>Eukaryota</taxon>
        <taxon>Fungi</taxon>
        <taxon>Dikarya</taxon>
        <taxon>Ascomycota</taxon>
        <taxon>Pezizomycotina</taxon>
        <taxon>Eurotiomycetes</taxon>
        <taxon>Eurotiomycetidae</taxon>
        <taxon>Onygenales</taxon>
        <taxon>Ajellomycetaceae</taxon>
        <taxon>Paracoccidioides</taxon>
    </lineage>
</organism>
<reference evidence="1 2" key="1">
    <citation type="journal article" date="2011" name="PLoS Genet.">
        <title>Comparative genomic analysis of human fungal pathogens causing paracoccidioidomycosis.</title>
        <authorList>
            <person name="Desjardins C.A."/>
            <person name="Champion M.D."/>
            <person name="Holder J.W."/>
            <person name="Muszewska A."/>
            <person name="Goldberg J."/>
            <person name="Bailao A.M."/>
            <person name="Brigido M.M."/>
            <person name="Ferreira M.E."/>
            <person name="Garcia A.M."/>
            <person name="Grynberg M."/>
            <person name="Gujja S."/>
            <person name="Heiman D.I."/>
            <person name="Henn M.R."/>
            <person name="Kodira C.D."/>
            <person name="Leon-Narvaez H."/>
            <person name="Longo L.V."/>
            <person name="Ma L.J."/>
            <person name="Malavazi I."/>
            <person name="Matsuo A.L."/>
            <person name="Morais F.V."/>
            <person name="Pereira M."/>
            <person name="Rodriguez-Brito S."/>
            <person name="Sakthikumar S."/>
            <person name="Salem-Izacc S.M."/>
            <person name="Sykes S.M."/>
            <person name="Teixeira M.M."/>
            <person name="Vallejo M.C."/>
            <person name="Walter M.E."/>
            <person name="Yandava C."/>
            <person name="Young S."/>
            <person name="Zeng Q."/>
            <person name="Zucker J."/>
            <person name="Felipe M.S."/>
            <person name="Goldman G.H."/>
            <person name="Haas B.J."/>
            <person name="McEwen J.G."/>
            <person name="Nino-Vega G."/>
            <person name="Puccia R."/>
            <person name="San-Blas G."/>
            <person name="Soares C.M."/>
            <person name="Birren B.W."/>
            <person name="Cuomo C.A."/>
        </authorList>
    </citation>
    <scope>NUCLEOTIDE SEQUENCE [LARGE SCALE GENOMIC DNA]</scope>
    <source>
        <strain evidence="2">ATCC MYA-826 / Pb01</strain>
    </source>
</reference>
<dbReference type="HOGENOM" id="CLU_3002099_0_0_1"/>
<proteinExistence type="predicted"/>
<dbReference type="RefSeq" id="XP_015703359.1">
    <property type="nucleotide sequence ID" value="XM_015846937.1"/>
</dbReference>
<dbReference type="Proteomes" id="UP000002059">
    <property type="component" value="Partially assembled WGS sequence"/>
</dbReference>
<accession>A0A0A2V244</accession>